<name>A0A9Q3B8Q8_9BASI</name>
<evidence type="ECO:0000256" key="1">
    <source>
        <dbReference type="SAM" id="MobiDB-lite"/>
    </source>
</evidence>
<evidence type="ECO:0000313" key="2">
    <source>
        <dbReference type="EMBL" id="MBW0460831.1"/>
    </source>
</evidence>
<gene>
    <name evidence="2" type="ORF">O181_000546</name>
</gene>
<sequence length="120" mass="13745">MQQMEINEVPSVRDAIADVQRQLTHLAHCDVLVESRSSAQMSIENLLNPMAEHNNQDKNSVMPSDEQLLFNTPNPNTTNEAIQESFEKENCQEDDGNEIEQVPWTFNEIKQACNKIRFSL</sequence>
<feature type="region of interest" description="Disordered" evidence="1">
    <location>
        <begin position="53"/>
        <end position="79"/>
    </location>
</feature>
<dbReference type="EMBL" id="AVOT02000065">
    <property type="protein sequence ID" value="MBW0460831.1"/>
    <property type="molecule type" value="Genomic_DNA"/>
</dbReference>
<accession>A0A9Q3B8Q8</accession>
<comment type="caution">
    <text evidence="2">The sequence shown here is derived from an EMBL/GenBank/DDBJ whole genome shotgun (WGS) entry which is preliminary data.</text>
</comment>
<protein>
    <submittedName>
        <fullName evidence="2">Uncharacterized protein</fullName>
    </submittedName>
</protein>
<dbReference type="Proteomes" id="UP000765509">
    <property type="component" value="Unassembled WGS sequence"/>
</dbReference>
<proteinExistence type="predicted"/>
<evidence type="ECO:0000313" key="3">
    <source>
        <dbReference type="Proteomes" id="UP000765509"/>
    </source>
</evidence>
<reference evidence="2" key="1">
    <citation type="submission" date="2021-03" db="EMBL/GenBank/DDBJ databases">
        <title>Draft genome sequence of rust myrtle Austropuccinia psidii MF-1, a brazilian biotype.</title>
        <authorList>
            <person name="Quecine M.C."/>
            <person name="Pachon D.M.R."/>
            <person name="Bonatelli M.L."/>
            <person name="Correr F.H."/>
            <person name="Franceschini L.M."/>
            <person name="Leite T.F."/>
            <person name="Margarido G.R.A."/>
            <person name="Almeida C.A."/>
            <person name="Ferrarezi J.A."/>
            <person name="Labate C.A."/>
        </authorList>
    </citation>
    <scope>NUCLEOTIDE SEQUENCE</scope>
    <source>
        <strain evidence="2">MF-1</strain>
    </source>
</reference>
<organism evidence="2 3">
    <name type="scientific">Austropuccinia psidii MF-1</name>
    <dbReference type="NCBI Taxonomy" id="1389203"/>
    <lineage>
        <taxon>Eukaryota</taxon>
        <taxon>Fungi</taxon>
        <taxon>Dikarya</taxon>
        <taxon>Basidiomycota</taxon>
        <taxon>Pucciniomycotina</taxon>
        <taxon>Pucciniomycetes</taxon>
        <taxon>Pucciniales</taxon>
        <taxon>Sphaerophragmiaceae</taxon>
        <taxon>Austropuccinia</taxon>
    </lineage>
</organism>
<dbReference type="AlphaFoldDB" id="A0A9Q3B8Q8"/>
<keyword evidence="3" id="KW-1185">Reference proteome</keyword>